<feature type="transmembrane region" description="Helical" evidence="1">
    <location>
        <begin position="139"/>
        <end position="161"/>
    </location>
</feature>
<name>A0A8B8AJS2_CRAVI</name>
<dbReference type="Proteomes" id="UP000694844">
    <property type="component" value="Chromosome 7"/>
</dbReference>
<sequence length="303" mass="33687">MIIARTTSKMACKPGFFGTYCELHCPPGNFGEDCGGVCSPICPTSECDRVYGCSSINGNKIEASTKGPFKASNNSTMNPDFVTASEENMIFTKTRTTMESSLNNTDKQGITLRNYHITSQNSVHVATREPLAKDSFTTLYILVGLGPVISLFLFVIVGQLYKKYKTSKKKPLSKKLYDEHCIFSELPQDGNRASYSRTSESFRRGHFNQPFEAEYEEINESVEEEIGALDSYETPISPCGDLPTIHENTSSVSQANSSCAECSLEEFNKSVNFPNTYLTPLFVLEVEGFIKREEINAYTNTSK</sequence>
<dbReference type="OrthoDB" id="10657801at2759"/>
<keyword evidence="2" id="KW-1185">Reference proteome</keyword>
<dbReference type="KEGG" id="cvn:111102404"/>
<evidence type="ECO:0000313" key="2">
    <source>
        <dbReference type="Proteomes" id="UP000694844"/>
    </source>
</evidence>
<dbReference type="Gene3D" id="2.170.300.10">
    <property type="entry name" value="Tie2 ligand-binding domain superfamily"/>
    <property type="match status" value="1"/>
</dbReference>
<keyword evidence="1" id="KW-0812">Transmembrane</keyword>
<dbReference type="RefSeq" id="XP_022290818.1">
    <property type="nucleotide sequence ID" value="XM_022435110.1"/>
</dbReference>
<dbReference type="GeneID" id="111102404"/>
<keyword evidence="1" id="KW-1133">Transmembrane helix</keyword>
<reference evidence="3" key="1">
    <citation type="submission" date="2025-08" db="UniProtKB">
        <authorList>
            <consortium name="RefSeq"/>
        </authorList>
    </citation>
    <scope>IDENTIFICATION</scope>
    <source>
        <tissue evidence="3">Whole sample</tissue>
    </source>
</reference>
<organism evidence="2 3">
    <name type="scientific">Crassostrea virginica</name>
    <name type="common">Eastern oyster</name>
    <dbReference type="NCBI Taxonomy" id="6565"/>
    <lineage>
        <taxon>Eukaryota</taxon>
        <taxon>Metazoa</taxon>
        <taxon>Spiralia</taxon>
        <taxon>Lophotrochozoa</taxon>
        <taxon>Mollusca</taxon>
        <taxon>Bivalvia</taxon>
        <taxon>Autobranchia</taxon>
        <taxon>Pteriomorphia</taxon>
        <taxon>Ostreida</taxon>
        <taxon>Ostreoidea</taxon>
        <taxon>Ostreidae</taxon>
        <taxon>Crassostrea</taxon>
    </lineage>
</organism>
<evidence type="ECO:0000256" key="1">
    <source>
        <dbReference type="SAM" id="Phobius"/>
    </source>
</evidence>
<protein>
    <submittedName>
        <fullName evidence="3">Uncharacterized protein LOC111102404 isoform X1</fullName>
    </submittedName>
</protein>
<proteinExistence type="predicted"/>
<dbReference type="AlphaFoldDB" id="A0A8B8AJS2"/>
<keyword evidence="1" id="KW-0472">Membrane</keyword>
<accession>A0A8B8AJS2</accession>
<evidence type="ECO:0000313" key="3">
    <source>
        <dbReference type="RefSeq" id="XP_022290818.1"/>
    </source>
</evidence>
<gene>
    <name evidence="3" type="primary">LOC111102404</name>
</gene>